<accession>A0A0G4G609</accession>
<gene>
    <name evidence="1" type="ORF">Cvel_20338</name>
</gene>
<dbReference type="AlphaFoldDB" id="A0A0G4G609"/>
<organism evidence="1">
    <name type="scientific">Chromera velia CCMP2878</name>
    <dbReference type="NCBI Taxonomy" id="1169474"/>
    <lineage>
        <taxon>Eukaryota</taxon>
        <taxon>Sar</taxon>
        <taxon>Alveolata</taxon>
        <taxon>Colpodellida</taxon>
        <taxon>Chromeraceae</taxon>
        <taxon>Chromera</taxon>
    </lineage>
</organism>
<proteinExistence type="predicted"/>
<name>A0A0G4G609_9ALVE</name>
<protein>
    <submittedName>
        <fullName evidence="1">Uncharacterized protein</fullName>
    </submittedName>
</protein>
<sequence length="210" mass="23535">MVFERKGNGRKLNAKTTTLNVKVKSANRRQPRAPEGLQVAEGQAQRTRLDSALLKTSWSDSSIELVSVAEDEEGGELAEIPFLQAERPLLFSSFTEIPVEANGACGVMSFICGRDITMTEEIGGGGELRLSREGHMKFLQDYFIKRKVVRDPDLYLWYSKKAEGKYTLAFGRGEADPDLQGDVHEGHESYVPFTEPCKRARQLGCHYEVF</sequence>
<reference evidence="1" key="1">
    <citation type="submission" date="2014-11" db="EMBL/GenBank/DDBJ databases">
        <authorList>
            <person name="Otto D Thomas"/>
            <person name="Naeem Raeece"/>
        </authorList>
    </citation>
    <scope>NUCLEOTIDE SEQUENCE</scope>
</reference>
<evidence type="ECO:0000313" key="1">
    <source>
        <dbReference type="EMBL" id="CEM23635.1"/>
    </source>
</evidence>
<dbReference type="VEuPathDB" id="CryptoDB:Cvel_20338"/>
<dbReference type="EMBL" id="CDMZ01000901">
    <property type="protein sequence ID" value="CEM23635.1"/>
    <property type="molecule type" value="Genomic_DNA"/>
</dbReference>